<dbReference type="InterPro" id="IPR036908">
    <property type="entry name" value="RlpA-like_sf"/>
</dbReference>
<evidence type="ECO:0000256" key="1">
    <source>
        <dbReference type="ARBA" id="ARBA00022729"/>
    </source>
</evidence>
<dbReference type="GO" id="GO:0004553">
    <property type="term" value="F:hydrolase activity, hydrolyzing O-glycosyl compounds"/>
    <property type="evidence" value="ECO:0007669"/>
    <property type="project" value="InterPro"/>
</dbReference>
<feature type="domain" description="G5" evidence="3">
    <location>
        <begin position="165"/>
        <end position="245"/>
    </location>
</feature>
<dbReference type="RefSeq" id="WP_114498799.1">
    <property type="nucleotide sequence ID" value="NZ_QPJW01000016.1"/>
</dbReference>
<dbReference type="InterPro" id="IPR010611">
    <property type="entry name" value="3D_dom"/>
</dbReference>
<keyword evidence="1" id="KW-0732">Signal</keyword>
<evidence type="ECO:0000313" key="4">
    <source>
        <dbReference type="EMBL" id="RCX14882.1"/>
    </source>
</evidence>
<dbReference type="OrthoDB" id="9798935at2"/>
<evidence type="ECO:0000259" key="3">
    <source>
        <dbReference type="PROSITE" id="PS51109"/>
    </source>
</evidence>
<keyword evidence="5" id="KW-1185">Reference proteome</keyword>
<dbReference type="PANTHER" id="PTHR39160:SF4">
    <property type="entry name" value="RESUSCITATION-PROMOTING FACTOR RPFB"/>
    <property type="match status" value="1"/>
</dbReference>
<evidence type="ECO:0000256" key="2">
    <source>
        <dbReference type="SAM" id="Phobius"/>
    </source>
</evidence>
<keyword evidence="2" id="KW-1133">Transmembrane helix</keyword>
<dbReference type="GO" id="GO:0009254">
    <property type="term" value="P:peptidoglycan turnover"/>
    <property type="evidence" value="ECO:0007669"/>
    <property type="project" value="InterPro"/>
</dbReference>
<dbReference type="PANTHER" id="PTHR39160">
    <property type="entry name" value="CELL WALL-BINDING PROTEIN YOCH"/>
    <property type="match status" value="1"/>
</dbReference>
<gene>
    <name evidence="4" type="ORF">DFP94_11620</name>
</gene>
<dbReference type="Gene3D" id="2.40.40.10">
    <property type="entry name" value="RlpA-like domain"/>
    <property type="match status" value="1"/>
</dbReference>
<dbReference type="Pfam" id="PF07501">
    <property type="entry name" value="G5"/>
    <property type="match status" value="1"/>
</dbReference>
<protein>
    <submittedName>
        <fullName evidence="4">Uncharacterized protein DUF348</fullName>
    </submittedName>
</protein>
<proteinExistence type="predicted"/>
<sequence>MGIFRKKESHESRSSSMSYAMRWKQEHLRQIAVIGILAIAVVLIILIWFYSQNNKKIYLVVDGQSQKTVTRHSLVNQGLEQRSMAFGSEDAIFQSLASSVKDGNRMVVVRAVPVKVSVDGTMKTHFTTQDRVHEAIEELGVALGKEDKITPALDSKVAANLDIKVVRVTKHNIQTKESVPFTVVKTSDNNLLKGKTKVLSQGNEGIVVHNIEKVYEDGSFVSKRWLGKEVEKKASPKVIAVGTKKPTVVASASISRSANAVNISGLATKGGVSFKYKKVLKNVTLTAYSSEEDGIGTRTASGTRVTEGRTIAVDKSVVPLGWWVYIEGIGFRKAEDTGGAIKGNKMDVYYDSLKSAENFGRKKGRTVYVIGPTKPELN</sequence>
<dbReference type="InterPro" id="IPR007137">
    <property type="entry name" value="DUF348"/>
</dbReference>
<dbReference type="GO" id="GO:0019867">
    <property type="term" value="C:outer membrane"/>
    <property type="evidence" value="ECO:0007669"/>
    <property type="project" value="InterPro"/>
</dbReference>
<dbReference type="SUPFAM" id="SSF50685">
    <property type="entry name" value="Barwin-like endoglucanases"/>
    <property type="match status" value="1"/>
</dbReference>
<evidence type="ECO:0000313" key="5">
    <source>
        <dbReference type="Proteomes" id="UP000253090"/>
    </source>
</evidence>
<comment type="caution">
    <text evidence="4">The sequence shown here is derived from an EMBL/GenBank/DDBJ whole genome shotgun (WGS) entry which is preliminary data.</text>
</comment>
<dbReference type="SMART" id="SM01208">
    <property type="entry name" value="G5"/>
    <property type="match status" value="1"/>
</dbReference>
<dbReference type="PROSITE" id="PS51109">
    <property type="entry name" value="G5"/>
    <property type="match status" value="1"/>
</dbReference>
<dbReference type="Gene3D" id="2.20.230.10">
    <property type="entry name" value="Resuscitation-promoting factor rpfb"/>
    <property type="match status" value="1"/>
</dbReference>
<accession>A0A369AZL7</accession>
<dbReference type="Pfam" id="PF03990">
    <property type="entry name" value="DUF348"/>
    <property type="match status" value="1"/>
</dbReference>
<dbReference type="EMBL" id="QPJW01000016">
    <property type="protein sequence ID" value="RCX14882.1"/>
    <property type="molecule type" value="Genomic_DNA"/>
</dbReference>
<dbReference type="Proteomes" id="UP000253090">
    <property type="component" value="Unassembled WGS sequence"/>
</dbReference>
<dbReference type="CDD" id="cd14667">
    <property type="entry name" value="3D_containing_proteins"/>
    <property type="match status" value="1"/>
</dbReference>
<reference evidence="4 5" key="1">
    <citation type="submission" date="2018-07" db="EMBL/GenBank/DDBJ databases">
        <title>Genomic Encyclopedia of Type Strains, Phase III (KMG-III): the genomes of soil and plant-associated and newly described type strains.</title>
        <authorList>
            <person name="Whitman W."/>
        </authorList>
    </citation>
    <scope>NUCLEOTIDE SEQUENCE [LARGE SCALE GENOMIC DNA]</scope>
    <source>
        <strain evidence="4 5">CECT 8333</strain>
    </source>
</reference>
<dbReference type="Pfam" id="PF06725">
    <property type="entry name" value="3D"/>
    <property type="match status" value="1"/>
</dbReference>
<dbReference type="AlphaFoldDB" id="A0A369AZL7"/>
<organism evidence="4 5">
    <name type="scientific">Fontibacillus phaseoli</name>
    <dbReference type="NCBI Taxonomy" id="1416533"/>
    <lineage>
        <taxon>Bacteria</taxon>
        <taxon>Bacillati</taxon>
        <taxon>Bacillota</taxon>
        <taxon>Bacilli</taxon>
        <taxon>Bacillales</taxon>
        <taxon>Paenibacillaceae</taxon>
        <taxon>Fontibacillus</taxon>
    </lineage>
</organism>
<dbReference type="InterPro" id="IPR051933">
    <property type="entry name" value="Resuscitation_pf_RpfB"/>
</dbReference>
<keyword evidence="2" id="KW-0812">Transmembrane</keyword>
<feature type="transmembrane region" description="Helical" evidence="2">
    <location>
        <begin position="31"/>
        <end position="50"/>
    </location>
</feature>
<keyword evidence="2" id="KW-0472">Membrane</keyword>
<dbReference type="InterPro" id="IPR011098">
    <property type="entry name" value="G5_dom"/>
</dbReference>
<dbReference type="InterPro" id="IPR059180">
    <property type="entry name" value="3D_YorM"/>
</dbReference>
<name>A0A369AZL7_9BACL</name>